<organism evidence="15 16">
    <name type="scientific">Weissella minor</name>
    <dbReference type="NCBI Taxonomy" id="1620"/>
    <lineage>
        <taxon>Bacteria</taxon>
        <taxon>Bacillati</taxon>
        <taxon>Bacillota</taxon>
        <taxon>Bacilli</taxon>
        <taxon>Lactobacillales</taxon>
        <taxon>Lactobacillaceae</taxon>
        <taxon>Weissella</taxon>
    </lineage>
</organism>
<evidence type="ECO:0000256" key="9">
    <source>
        <dbReference type="ARBA" id="ARBA00023125"/>
    </source>
</evidence>
<evidence type="ECO:0000256" key="8">
    <source>
        <dbReference type="ARBA" id="ARBA00022840"/>
    </source>
</evidence>
<dbReference type="GO" id="GO:0006270">
    <property type="term" value="P:DNA replication initiation"/>
    <property type="evidence" value="ECO:0007669"/>
    <property type="project" value="TreeGrafter"/>
</dbReference>
<dbReference type="Pfam" id="PF00270">
    <property type="entry name" value="DEAD"/>
    <property type="match status" value="1"/>
</dbReference>
<evidence type="ECO:0000256" key="5">
    <source>
        <dbReference type="ARBA" id="ARBA00022801"/>
    </source>
</evidence>
<sequence>MYAQVIVDVPTMQTNQPYTYLIPEHLADVIEPGMRVIVPFGNGKRRVQGFVIETISAYTGSNELKAIDDVVDLAPVLNTEMLALADWLARKNFAFKISVLQAMLPNVMRAKYVKTVQLLDETAILDSQLLTNFFADRHEVPLDAEHVDVDVLQDLNRMQRKNQVAINYYVGNRAKIKMVSAFKPQLTATEYDKLRHDLRKSAKQQARFLTYLMHAPQQWTAQKEVIDEIGVDYATLKKAEAQGWIERSEIEQYRLPQLTSPVEATQPLTLTAEQNQVYQTLIENLQAHQAQTFLLEGVTGSGKTEVYLQAMAQALAQNQTALMLVPEITLTPQMVRRVKSRFGETVAVLHSALSDGERYDEWRRIERGEAKIVVGARSAIFAPLNNVGLIILDEEHDASYKQEDNPRYHAREVAQWRSDYHQATLLLGSATPALESRAHAQQGQYTLLRLPHRVQEQQLPAVNIIDMRETIKAGGDELFSEDILTAIKQRLDRGEQSVLMLNRRGFANYVNCRDCGYTPTCVNCDLALTMHKVTNSLVCHYCGYHEPLPVQCPQCGSKRIRPFGAGTQKVETELQKYFPQARVLRMDLDTTRKKGATDKMLEAFGQHEADILLGTQMIAKGLDFPDVTLVGVLNADTTLALPDYRAAERTFQLLTQVSGRAGRADKAGEVFVQTYNPEHYAVRFAQKHDYEGFYKYEMQLRRDWQYSPYFYTIQLKILHEAQNEAAKVAFEIADWLKPFLDEKTVMLGPSMGSVARLNNKYVYRIVIKYRQGERLFAALDELMQAGQRLQRQKVTLVIDRDPVNFV</sequence>
<dbReference type="GO" id="GO:0006269">
    <property type="term" value="P:DNA replication, synthesis of primer"/>
    <property type="evidence" value="ECO:0007669"/>
    <property type="project" value="UniProtKB-KW"/>
</dbReference>
<dbReference type="GO" id="GO:0005524">
    <property type="term" value="F:ATP binding"/>
    <property type="evidence" value="ECO:0007669"/>
    <property type="project" value="UniProtKB-UniRule"/>
</dbReference>
<dbReference type="PANTHER" id="PTHR30580">
    <property type="entry name" value="PRIMOSOMAL PROTEIN N"/>
    <property type="match status" value="1"/>
</dbReference>
<keyword evidence="7 12" id="KW-0862">Zinc</keyword>
<feature type="domain" description="Helicase C-terminal" evidence="14">
    <location>
        <begin position="547"/>
        <end position="736"/>
    </location>
</feature>
<evidence type="ECO:0000256" key="2">
    <source>
        <dbReference type="ARBA" id="ARBA00022705"/>
    </source>
</evidence>
<dbReference type="FunFam" id="3.40.1440.60:FF:000001">
    <property type="entry name" value="Primosomal protein N"/>
    <property type="match status" value="1"/>
</dbReference>
<evidence type="ECO:0000259" key="13">
    <source>
        <dbReference type="PROSITE" id="PS51192"/>
    </source>
</evidence>
<comment type="cofactor">
    <cofactor evidence="12">
        <name>Zn(2+)</name>
        <dbReference type="ChEBI" id="CHEBI:29105"/>
    </cofactor>
    <text evidence="12">Binds 2 zinc ions per subunit.</text>
</comment>
<feature type="binding site" evidence="12">
    <location>
        <position position="521"/>
    </location>
    <ligand>
        <name>Zn(2+)</name>
        <dbReference type="ChEBI" id="CHEBI:29105"/>
        <label>2</label>
    </ligand>
</feature>
<dbReference type="Pfam" id="PF17764">
    <property type="entry name" value="PriA_3primeBD"/>
    <property type="match status" value="1"/>
</dbReference>
<dbReference type="HAMAP" id="MF_00983">
    <property type="entry name" value="PriA"/>
    <property type="match status" value="1"/>
</dbReference>
<dbReference type="Pfam" id="PF00271">
    <property type="entry name" value="Helicase_C"/>
    <property type="match status" value="1"/>
</dbReference>
<dbReference type="Gene3D" id="3.40.1440.60">
    <property type="entry name" value="PriA, 3(prime) DNA-binding domain"/>
    <property type="match status" value="1"/>
</dbReference>
<dbReference type="PROSITE" id="PS51192">
    <property type="entry name" value="HELICASE_ATP_BIND_1"/>
    <property type="match status" value="1"/>
</dbReference>
<feature type="binding site" evidence="12">
    <location>
        <position position="542"/>
    </location>
    <ligand>
        <name>Zn(2+)</name>
        <dbReference type="ChEBI" id="CHEBI:29105"/>
        <label>2</label>
    </ligand>
</feature>
<dbReference type="OrthoDB" id="9759544at2"/>
<dbReference type="GO" id="GO:0006310">
    <property type="term" value="P:DNA recombination"/>
    <property type="evidence" value="ECO:0007669"/>
    <property type="project" value="InterPro"/>
</dbReference>
<dbReference type="GO" id="GO:0016887">
    <property type="term" value="F:ATP hydrolysis activity"/>
    <property type="evidence" value="ECO:0007669"/>
    <property type="project" value="RHEA"/>
</dbReference>
<dbReference type="InterPro" id="IPR027417">
    <property type="entry name" value="P-loop_NTPase"/>
</dbReference>
<dbReference type="NCBIfam" id="NF004066">
    <property type="entry name" value="PRK05580.1-3"/>
    <property type="match status" value="1"/>
</dbReference>
<dbReference type="Pfam" id="PF18319">
    <property type="entry name" value="Zn_ribbon_PriA"/>
    <property type="match status" value="1"/>
</dbReference>
<dbReference type="CDD" id="cd17929">
    <property type="entry name" value="DEXHc_priA"/>
    <property type="match status" value="1"/>
</dbReference>
<comment type="subunit">
    <text evidence="12">Component of the replication restart primosome.</text>
</comment>
<feature type="binding site" evidence="12">
    <location>
        <position position="512"/>
    </location>
    <ligand>
        <name>Zn(2+)</name>
        <dbReference type="ChEBI" id="CHEBI:29105"/>
        <label>1</label>
    </ligand>
</feature>
<dbReference type="InterPro" id="IPR001650">
    <property type="entry name" value="Helicase_C-like"/>
</dbReference>
<dbReference type="GO" id="GO:0003677">
    <property type="term" value="F:DNA binding"/>
    <property type="evidence" value="ECO:0007669"/>
    <property type="project" value="UniProtKB-UniRule"/>
</dbReference>
<dbReference type="SUPFAM" id="SSF52540">
    <property type="entry name" value="P-loop containing nucleoside triphosphate hydrolases"/>
    <property type="match status" value="2"/>
</dbReference>
<dbReference type="RefSeq" id="WP_057788488.1">
    <property type="nucleotide sequence ID" value="NZ_JQCD01000030.1"/>
</dbReference>
<dbReference type="PANTHER" id="PTHR30580:SF0">
    <property type="entry name" value="PRIMOSOMAL PROTEIN N"/>
    <property type="match status" value="1"/>
</dbReference>
<keyword evidence="2 12" id="KW-0235">DNA replication</keyword>
<evidence type="ECO:0000256" key="12">
    <source>
        <dbReference type="HAMAP-Rule" id="MF_00983"/>
    </source>
</evidence>
<evidence type="ECO:0000256" key="6">
    <source>
        <dbReference type="ARBA" id="ARBA00022806"/>
    </source>
</evidence>
<evidence type="ECO:0000259" key="14">
    <source>
        <dbReference type="PROSITE" id="PS51194"/>
    </source>
</evidence>
<feature type="binding site" evidence="12">
    <location>
        <position position="552"/>
    </location>
    <ligand>
        <name>Zn(2+)</name>
        <dbReference type="ChEBI" id="CHEBI:29105"/>
        <label>1</label>
    </ligand>
</feature>
<keyword evidence="3 12" id="KW-0479">Metal-binding</keyword>
<comment type="similarity">
    <text evidence="12">Belongs to the helicase family. PriA subfamily.</text>
</comment>
<keyword evidence="16" id="KW-1185">Reference proteome</keyword>
<dbReference type="Pfam" id="PF18074">
    <property type="entry name" value="PriA_C"/>
    <property type="match status" value="1"/>
</dbReference>
<dbReference type="InterPro" id="IPR005259">
    <property type="entry name" value="PriA"/>
</dbReference>
<keyword evidence="4 12" id="KW-0547">Nucleotide-binding</keyword>
<feature type="binding site" evidence="12">
    <location>
        <position position="515"/>
    </location>
    <ligand>
        <name>Zn(2+)</name>
        <dbReference type="ChEBI" id="CHEBI:29105"/>
        <label>1</label>
    </ligand>
</feature>
<dbReference type="InterPro" id="IPR041222">
    <property type="entry name" value="PriA_3primeBD"/>
</dbReference>
<comment type="catalytic activity">
    <reaction evidence="12">
        <text>Couples ATP hydrolysis with the unwinding of duplex DNA by translocating in the 3'-5' direction.</text>
        <dbReference type="EC" id="5.6.2.4"/>
    </reaction>
</comment>
<keyword evidence="1 12" id="KW-0639">Primosome</keyword>
<dbReference type="InterPro" id="IPR040498">
    <property type="entry name" value="PriA_CRR"/>
</dbReference>
<dbReference type="GO" id="GO:1990077">
    <property type="term" value="C:primosome complex"/>
    <property type="evidence" value="ECO:0007669"/>
    <property type="project" value="UniProtKB-UniRule"/>
</dbReference>
<feature type="domain" description="Helicase ATP-binding" evidence="13">
    <location>
        <begin position="284"/>
        <end position="450"/>
    </location>
</feature>
<gene>
    <name evidence="12" type="primary">priA</name>
    <name evidence="15" type="ORF">IV67_GL000863</name>
</gene>
<evidence type="ECO:0000313" key="15">
    <source>
        <dbReference type="EMBL" id="KRN76287.1"/>
    </source>
</evidence>
<comment type="caution">
    <text evidence="15">The sequence shown here is derived from an EMBL/GenBank/DDBJ whole genome shotgun (WGS) entry which is preliminary data.</text>
</comment>
<protein>
    <recommendedName>
        <fullName evidence="12">Replication restart protein PriA</fullName>
    </recommendedName>
    <alternativeName>
        <fullName evidence="12">ATP-dependent DNA helicase PriA</fullName>
        <ecNumber evidence="12">5.6.2.4</ecNumber>
    </alternativeName>
    <alternativeName>
        <fullName evidence="12">DNA 3'-5' helicase PriA</fullName>
    </alternativeName>
</protein>
<evidence type="ECO:0000256" key="1">
    <source>
        <dbReference type="ARBA" id="ARBA00022515"/>
    </source>
</evidence>
<dbReference type="EMBL" id="JQCD01000030">
    <property type="protein sequence ID" value="KRN76287.1"/>
    <property type="molecule type" value="Genomic_DNA"/>
</dbReference>
<dbReference type="InterPro" id="IPR011545">
    <property type="entry name" value="DEAD/DEAH_box_helicase_dom"/>
</dbReference>
<keyword evidence="9 12" id="KW-0238">DNA-binding</keyword>
<evidence type="ECO:0000313" key="16">
    <source>
        <dbReference type="Proteomes" id="UP000051673"/>
    </source>
</evidence>
<dbReference type="NCBIfam" id="TIGR00595">
    <property type="entry name" value="priA"/>
    <property type="match status" value="1"/>
</dbReference>
<feature type="binding site" evidence="12">
    <location>
        <position position="555"/>
    </location>
    <ligand>
        <name>Zn(2+)</name>
        <dbReference type="ChEBI" id="CHEBI:29105"/>
        <label>1</label>
    </ligand>
</feature>
<dbReference type="EC" id="5.6.2.4" evidence="12"/>
<dbReference type="PROSITE" id="PS51194">
    <property type="entry name" value="HELICASE_CTER"/>
    <property type="match status" value="1"/>
</dbReference>
<dbReference type="GO" id="GO:0043138">
    <property type="term" value="F:3'-5' DNA helicase activity"/>
    <property type="evidence" value="ECO:0007669"/>
    <property type="project" value="UniProtKB-EC"/>
</dbReference>
<evidence type="ECO:0000256" key="3">
    <source>
        <dbReference type="ARBA" id="ARBA00022723"/>
    </source>
</evidence>
<dbReference type="InterPro" id="IPR042115">
    <property type="entry name" value="PriA_3primeBD_sf"/>
</dbReference>
<accession>A0A0R2JG12</accession>
<keyword evidence="6 12" id="KW-0347">Helicase</keyword>
<dbReference type="GO" id="GO:0008270">
    <property type="term" value="F:zinc ion binding"/>
    <property type="evidence" value="ECO:0007669"/>
    <property type="project" value="UniProtKB-UniRule"/>
</dbReference>
<dbReference type="AlphaFoldDB" id="A0A0R2JG12"/>
<dbReference type="InterPro" id="IPR041236">
    <property type="entry name" value="PriA_C"/>
</dbReference>
<dbReference type="FunFam" id="3.40.50.300:FF:000489">
    <property type="entry name" value="Primosome assembly protein PriA"/>
    <property type="match status" value="1"/>
</dbReference>
<reference evidence="15 16" key="1">
    <citation type="journal article" date="2015" name="Genome Announc.">
        <title>Expanding the biotechnology potential of lactobacilli through comparative genomics of 213 strains and associated genera.</title>
        <authorList>
            <person name="Sun Z."/>
            <person name="Harris H.M."/>
            <person name="McCann A."/>
            <person name="Guo C."/>
            <person name="Argimon S."/>
            <person name="Zhang W."/>
            <person name="Yang X."/>
            <person name="Jeffery I.B."/>
            <person name="Cooney J.C."/>
            <person name="Kagawa T.F."/>
            <person name="Liu W."/>
            <person name="Song Y."/>
            <person name="Salvetti E."/>
            <person name="Wrobel A."/>
            <person name="Rasinkangas P."/>
            <person name="Parkhill J."/>
            <person name="Rea M.C."/>
            <person name="O'Sullivan O."/>
            <person name="Ritari J."/>
            <person name="Douillard F.P."/>
            <person name="Paul Ross R."/>
            <person name="Yang R."/>
            <person name="Briner A.E."/>
            <person name="Felis G.E."/>
            <person name="de Vos W.M."/>
            <person name="Barrangou R."/>
            <person name="Klaenhammer T.R."/>
            <person name="Caufield P.W."/>
            <person name="Cui Y."/>
            <person name="Zhang H."/>
            <person name="O'Toole P.W."/>
        </authorList>
    </citation>
    <scope>NUCLEOTIDE SEQUENCE [LARGE SCALE GENOMIC DNA]</scope>
    <source>
        <strain evidence="15 16">DSM 20014</strain>
    </source>
</reference>
<evidence type="ECO:0000256" key="4">
    <source>
        <dbReference type="ARBA" id="ARBA00022741"/>
    </source>
</evidence>
<keyword evidence="10 12" id="KW-0413">Isomerase</keyword>
<feature type="binding site" evidence="12">
    <location>
        <position position="524"/>
    </location>
    <ligand>
        <name>Zn(2+)</name>
        <dbReference type="ChEBI" id="CHEBI:29105"/>
        <label>2</label>
    </ligand>
</feature>
<proteinExistence type="inferred from homology"/>
<dbReference type="Proteomes" id="UP000051673">
    <property type="component" value="Unassembled WGS sequence"/>
</dbReference>
<dbReference type="SMART" id="SM00490">
    <property type="entry name" value="HELICc"/>
    <property type="match status" value="1"/>
</dbReference>
<dbReference type="Gene3D" id="3.40.50.300">
    <property type="entry name" value="P-loop containing nucleotide triphosphate hydrolases"/>
    <property type="match status" value="2"/>
</dbReference>
<dbReference type="GO" id="GO:0006302">
    <property type="term" value="P:double-strand break repair"/>
    <property type="evidence" value="ECO:0007669"/>
    <property type="project" value="InterPro"/>
</dbReference>
<comment type="catalytic activity">
    <reaction evidence="11 12">
        <text>ATP + H2O = ADP + phosphate + H(+)</text>
        <dbReference type="Rhea" id="RHEA:13065"/>
        <dbReference type="ChEBI" id="CHEBI:15377"/>
        <dbReference type="ChEBI" id="CHEBI:15378"/>
        <dbReference type="ChEBI" id="CHEBI:30616"/>
        <dbReference type="ChEBI" id="CHEBI:43474"/>
        <dbReference type="ChEBI" id="CHEBI:456216"/>
        <dbReference type="EC" id="5.6.2.4"/>
    </reaction>
</comment>
<evidence type="ECO:0000256" key="11">
    <source>
        <dbReference type="ARBA" id="ARBA00048988"/>
    </source>
</evidence>
<dbReference type="PATRIC" id="fig|1620.3.peg.879"/>
<dbReference type="STRING" id="1620.IV67_GL000863"/>
<feature type="binding site" evidence="12">
    <location>
        <position position="539"/>
    </location>
    <ligand>
        <name>Zn(2+)</name>
        <dbReference type="ChEBI" id="CHEBI:29105"/>
        <label>2</label>
    </ligand>
</feature>
<dbReference type="InterPro" id="IPR014001">
    <property type="entry name" value="Helicase_ATP-bd"/>
</dbReference>
<dbReference type="SMART" id="SM00487">
    <property type="entry name" value="DEXDc"/>
    <property type="match status" value="1"/>
</dbReference>
<keyword evidence="8 12" id="KW-0067">ATP-binding</keyword>
<comment type="function">
    <text evidence="12">Initiates the restart of stalled replication forks, which reloads the replicative helicase on sites other than the origin of replication. Recognizes and binds to abandoned replication forks and remodels them to uncover a helicase loading site. Promotes assembly of the primosome at these replication forks.</text>
</comment>
<name>A0A0R2JG12_9LACO</name>
<evidence type="ECO:0000256" key="10">
    <source>
        <dbReference type="ARBA" id="ARBA00023235"/>
    </source>
</evidence>
<evidence type="ECO:0000256" key="7">
    <source>
        <dbReference type="ARBA" id="ARBA00022833"/>
    </source>
</evidence>
<dbReference type="CDD" id="cd18804">
    <property type="entry name" value="SF2_C_priA"/>
    <property type="match status" value="1"/>
</dbReference>
<keyword evidence="5 12" id="KW-0378">Hydrolase</keyword>